<evidence type="ECO:0000313" key="1">
    <source>
        <dbReference type="EMBL" id="OLQ13110.1"/>
    </source>
</evidence>
<name>A0A1Q9F0B0_SYMMI</name>
<dbReference type="EMBL" id="LSRX01000033">
    <property type="protein sequence ID" value="OLQ13110.1"/>
    <property type="molecule type" value="Genomic_DNA"/>
</dbReference>
<dbReference type="AlphaFoldDB" id="A0A1Q9F0B0"/>
<dbReference type="Proteomes" id="UP000186817">
    <property type="component" value="Unassembled WGS sequence"/>
</dbReference>
<evidence type="ECO:0000313" key="2">
    <source>
        <dbReference type="Proteomes" id="UP000186817"/>
    </source>
</evidence>
<accession>A0A1Q9F0B0</accession>
<organism evidence="1 2">
    <name type="scientific">Symbiodinium microadriaticum</name>
    <name type="common">Dinoflagellate</name>
    <name type="synonym">Zooxanthella microadriatica</name>
    <dbReference type="NCBI Taxonomy" id="2951"/>
    <lineage>
        <taxon>Eukaryota</taxon>
        <taxon>Sar</taxon>
        <taxon>Alveolata</taxon>
        <taxon>Dinophyceae</taxon>
        <taxon>Suessiales</taxon>
        <taxon>Symbiodiniaceae</taxon>
        <taxon>Symbiodinium</taxon>
    </lineage>
</organism>
<keyword evidence="2" id="KW-1185">Reference proteome</keyword>
<comment type="caution">
    <text evidence="1">The sequence shown here is derived from an EMBL/GenBank/DDBJ whole genome shotgun (WGS) entry which is preliminary data.</text>
</comment>
<protein>
    <submittedName>
        <fullName evidence="1">Uncharacterized protein</fullName>
    </submittedName>
</protein>
<reference evidence="1 2" key="1">
    <citation type="submission" date="2016-02" db="EMBL/GenBank/DDBJ databases">
        <title>Genome analysis of coral dinoflagellate symbionts highlights evolutionary adaptations to a symbiotic lifestyle.</title>
        <authorList>
            <person name="Aranda M."/>
            <person name="Li Y."/>
            <person name="Liew Y.J."/>
            <person name="Baumgarten S."/>
            <person name="Simakov O."/>
            <person name="Wilson M."/>
            <person name="Piel J."/>
            <person name="Ashoor H."/>
            <person name="Bougouffa S."/>
            <person name="Bajic V.B."/>
            <person name="Ryu T."/>
            <person name="Ravasi T."/>
            <person name="Bayer T."/>
            <person name="Micklem G."/>
            <person name="Kim H."/>
            <person name="Bhak J."/>
            <person name="Lajeunesse T.C."/>
            <person name="Voolstra C.R."/>
        </authorList>
    </citation>
    <scope>NUCLEOTIDE SEQUENCE [LARGE SCALE GENOMIC DNA]</scope>
    <source>
        <strain evidence="1 2">CCMP2467</strain>
    </source>
</reference>
<gene>
    <name evidence="1" type="ORF">AK812_SmicGene2966</name>
</gene>
<sequence>MAPQHVIVRGKAGARNLTDSRLSETEQAADGQVDKLDIWTGHLRTDRGCGAVKRTQGGPLLGQRLEILELPKRPDGTLKVIQASFLKRLLSGALELKVEVLRPRLVKDGSRF</sequence>
<dbReference type="OrthoDB" id="427482at2759"/>
<proteinExistence type="predicted"/>